<keyword evidence="8" id="KW-1185">Reference proteome</keyword>
<protein>
    <submittedName>
        <fullName evidence="7">TetR family transcriptional regulator</fullName>
    </submittedName>
</protein>
<evidence type="ECO:0000256" key="3">
    <source>
        <dbReference type="ARBA" id="ARBA00023125"/>
    </source>
</evidence>
<dbReference type="PANTHER" id="PTHR30055">
    <property type="entry name" value="HTH-TYPE TRANSCRIPTIONAL REGULATOR RUTR"/>
    <property type="match status" value="1"/>
</dbReference>
<dbReference type="InterPro" id="IPR050109">
    <property type="entry name" value="HTH-type_TetR-like_transc_reg"/>
</dbReference>
<accession>A0A5A7SG40</accession>
<dbReference type="InterPro" id="IPR001647">
    <property type="entry name" value="HTH_TetR"/>
</dbReference>
<dbReference type="PANTHER" id="PTHR30055:SF228">
    <property type="entry name" value="TRANSCRIPTIONAL REGULATOR-RELATED"/>
    <property type="match status" value="1"/>
</dbReference>
<feature type="domain" description="HTH tetR-type" evidence="6">
    <location>
        <begin position="8"/>
        <end position="68"/>
    </location>
</feature>
<dbReference type="Proteomes" id="UP000322244">
    <property type="component" value="Unassembled WGS sequence"/>
</dbReference>
<keyword evidence="3 5" id="KW-0238">DNA-binding</keyword>
<name>A0A5A7SG40_9NOCA</name>
<evidence type="ECO:0000259" key="6">
    <source>
        <dbReference type="PROSITE" id="PS50977"/>
    </source>
</evidence>
<dbReference type="GO" id="GO:0000976">
    <property type="term" value="F:transcription cis-regulatory region binding"/>
    <property type="evidence" value="ECO:0007669"/>
    <property type="project" value="TreeGrafter"/>
</dbReference>
<dbReference type="Gene3D" id="1.10.357.10">
    <property type="entry name" value="Tetracycline Repressor, domain 2"/>
    <property type="match status" value="1"/>
</dbReference>
<comment type="caution">
    <text evidence="7">The sequence shown here is derived from an EMBL/GenBank/DDBJ whole genome shotgun (WGS) entry which is preliminary data.</text>
</comment>
<dbReference type="OrthoDB" id="9816296at2"/>
<dbReference type="EMBL" id="VLNY01000001">
    <property type="protein sequence ID" value="KAA0024544.1"/>
    <property type="molecule type" value="Genomic_DNA"/>
</dbReference>
<keyword evidence="1" id="KW-0678">Repressor</keyword>
<dbReference type="InterPro" id="IPR009057">
    <property type="entry name" value="Homeodomain-like_sf"/>
</dbReference>
<evidence type="ECO:0000256" key="2">
    <source>
        <dbReference type="ARBA" id="ARBA00023015"/>
    </source>
</evidence>
<dbReference type="InterPro" id="IPR039538">
    <property type="entry name" value="BetI_C"/>
</dbReference>
<evidence type="ECO:0000313" key="7">
    <source>
        <dbReference type="EMBL" id="KAA0024544.1"/>
    </source>
</evidence>
<dbReference type="Pfam" id="PF13977">
    <property type="entry name" value="TetR_C_6"/>
    <property type="match status" value="1"/>
</dbReference>
<evidence type="ECO:0000256" key="5">
    <source>
        <dbReference type="PROSITE-ProRule" id="PRU00335"/>
    </source>
</evidence>
<dbReference type="GO" id="GO:0003700">
    <property type="term" value="F:DNA-binding transcription factor activity"/>
    <property type="evidence" value="ECO:0007669"/>
    <property type="project" value="TreeGrafter"/>
</dbReference>
<evidence type="ECO:0000256" key="1">
    <source>
        <dbReference type="ARBA" id="ARBA00022491"/>
    </source>
</evidence>
<dbReference type="AlphaFoldDB" id="A0A5A7SG40"/>
<evidence type="ECO:0000256" key="4">
    <source>
        <dbReference type="ARBA" id="ARBA00023163"/>
    </source>
</evidence>
<gene>
    <name evidence="7" type="ORF">FOY51_00855</name>
</gene>
<dbReference type="InterPro" id="IPR036271">
    <property type="entry name" value="Tet_transcr_reg_TetR-rel_C_sf"/>
</dbReference>
<dbReference type="PROSITE" id="PS50977">
    <property type="entry name" value="HTH_TETR_2"/>
    <property type="match status" value="1"/>
</dbReference>
<organism evidence="7 8">
    <name type="scientific">Antrihabitans cavernicola</name>
    <dbReference type="NCBI Taxonomy" id="2495913"/>
    <lineage>
        <taxon>Bacteria</taxon>
        <taxon>Bacillati</taxon>
        <taxon>Actinomycetota</taxon>
        <taxon>Actinomycetes</taxon>
        <taxon>Mycobacteriales</taxon>
        <taxon>Nocardiaceae</taxon>
        <taxon>Antrihabitans</taxon>
    </lineage>
</organism>
<keyword evidence="4" id="KW-0804">Transcription</keyword>
<evidence type="ECO:0000313" key="8">
    <source>
        <dbReference type="Proteomes" id="UP000322244"/>
    </source>
</evidence>
<sequence>MSTRKYSSTSREQLAESLFDIAATRGLDAASVREVATGAGVSIGAVQHHFATKDDMFLFAFTHVVDRVRARIDTGNSTGTLTDRLTDALSQLLPLDDERDREARVMTAFAVRAANSDTLGSVQRDTLAAIRAELTDILRAARIAKPELRATLLLAIVDGLTLDALSSSGLYDAAQLTDALTEQIRLVIGND</sequence>
<dbReference type="Pfam" id="PF00440">
    <property type="entry name" value="TetR_N"/>
    <property type="match status" value="1"/>
</dbReference>
<keyword evidence="2" id="KW-0805">Transcription regulation</keyword>
<dbReference type="SUPFAM" id="SSF46689">
    <property type="entry name" value="Homeodomain-like"/>
    <property type="match status" value="1"/>
</dbReference>
<reference evidence="7 8" key="1">
    <citation type="submission" date="2019-07" db="EMBL/GenBank/DDBJ databases">
        <title>Rhodococcus cavernicolus sp. nov., isolated from a cave.</title>
        <authorList>
            <person name="Lee S.D."/>
        </authorList>
    </citation>
    <scope>NUCLEOTIDE SEQUENCE [LARGE SCALE GENOMIC DNA]</scope>
    <source>
        <strain evidence="7 8">C1-24</strain>
    </source>
</reference>
<dbReference type="RefSeq" id="WP_149428319.1">
    <property type="nucleotide sequence ID" value="NZ_VLNY01000001.1"/>
</dbReference>
<feature type="DNA-binding region" description="H-T-H motif" evidence="5">
    <location>
        <begin position="31"/>
        <end position="50"/>
    </location>
</feature>
<dbReference type="SUPFAM" id="SSF48498">
    <property type="entry name" value="Tetracyclin repressor-like, C-terminal domain"/>
    <property type="match status" value="1"/>
</dbReference>
<proteinExistence type="predicted"/>